<dbReference type="RefSeq" id="WP_234139711.1">
    <property type="nucleotide sequence ID" value="NZ_JAGPZY010000018.1"/>
</dbReference>
<dbReference type="InterPro" id="IPR029787">
    <property type="entry name" value="Nucleotide_cyclase"/>
</dbReference>
<reference evidence="2" key="1">
    <citation type="journal article" date="2021" name="Environ. Microbiol.">
        <title>Cryptic niche differentiation of novel sediment ecotypes of Rugeria pomeroyi correlates with nitrate respiration.</title>
        <authorList>
            <person name="Lin X."/>
            <person name="McNichol J."/>
            <person name="Chu X."/>
            <person name="Qian Y."/>
            <person name="Luo H."/>
        </authorList>
    </citation>
    <scope>NUCLEOTIDE SEQUENCE</scope>
    <source>
        <strain evidence="2">SZCCDBB064</strain>
    </source>
</reference>
<protein>
    <submittedName>
        <fullName evidence="2">Nuclear transport factor 2 family protein</fullName>
    </submittedName>
</protein>
<name>A0A9Q3WIC5_9RHOB</name>
<dbReference type="CDD" id="cd07302">
    <property type="entry name" value="CHD"/>
    <property type="match status" value="1"/>
</dbReference>
<evidence type="ECO:0000313" key="2">
    <source>
        <dbReference type="EMBL" id="MCE8536403.1"/>
    </source>
</evidence>
<dbReference type="InterPro" id="IPR001054">
    <property type="entry name" value="A/G_cyclase"/>
</dbReference>
<dbReference type="PROSITE" id="PS50125">
    <property type="entry name" value="GUANYLATE_CYCLASE_2"/>
    <property type="match status" value="1"/>
</dbReference>
<accession>A0A9Q3WIC5</accession>
<dbReference type="InterPro" id="IPR037401">
    <property type="entry name" value="SnoaL-like"/>
</dbReference>
<evidence type="ECO:0000259" key="1">
    <source>
        <dbReference type="PROSITE" id="PS50125"/>
    </source>
</evidence>
<feature type="domain" description="Guanylate cyclase" evidence="1">
    <location>
        <begin position="162"/>
        <end position="273"/>
    </location>
</feature>
<dbReference type="Pfam" id="PF13474">
    <property type="entry name" value="SnoaL_3"/>
    <property type="match status" value="1"/>
</dbReference>
<evidence type="ECO:0000313" key="3">
    <source>
        <dbReference type="Proteomes" id="UP000813672"/>
    </source>
</evidence>
<dbReference type="EMBL" id="JAGQAF010000001">
    <property type="protein sequence ID" value="MCE8536403.1"/>
    <property type="molecule type" value="Genomic_DNA"/>
</dbReference>
<dbReference type="InterPro" id="IPR032710">
    <property type="entry name" value="NTF2-like_dom_sf"/>
</dbReference>
<dbReference type="SUPFAM" id="SSF55073">
    <property type="entry name" value="Nucleotide cyclase"/>
    <property type="match status" value="1"/>
</dbReference>
<dbReference type="SMART" id="SM00044">
    <property type="entry name" value="CYCc"/>
    <property type="match status" value="1"/>
</dbReference>
<dbReference type="SUPFAM" id="SSF54427">
    <property type="entry name" value="NTF2-like"/>
    <property type="match status" value="1"/>
</dbReference>
<dbReference type="PANTHER" id="PTHR43081:SF19">
    <property type="entry name" value="PH-SENSITIVE ADENYLATE CYCLASE RV1264"/>
    <property type="match status" value="1"/>
</dbReference>
<gene>
    <name evidence="2" type="ORF">KBY27_02940</name>
</gene>
<organism evidence="2 3">
    <name type="scientific">Ruegeria pomeroyi</name>
    <dbReference type="NCBI Taxonomy" id="89184"/>
    <lineage>
        <taxon>Bacteria</taxon>
        <taxon>Pseudomonadati</taxon>
        <taxon>Pseudomonadota</taxon>
        <taxon>Alphaproteobacteria</taxon>
        <taxon>Rhodobacterales</taxon>
        <taxon>Roseobacteraceae</taxon>
        <taxon>Ruegeria</taxon>
    </lineage>
</organism>
<dbReference type="Pfam" id="PF00211">
    <property type="entry name" value="Guanylate_cyc"/>
    <property type="match status" value="1"/>
</dbReference>
<dbReference type="InterPro" id="IPR050697">
    <property type="entry name" value="Adenylyl/Guanylyl_Cyclase_3/4"/>
</dbReference>
<dbReference type="Gene3D" id="3.10.450.50">
    <property type="match status" value="1"/>
</dbReference>
<comment type="caution">
    <text evidence="2">The sequence shown here is derived from an EMBL/GenBank/DDBJ whole genome shotgun (WGS) entry which is preliminary data.</text>
</comment>
<dbReference type="GO" id="GO:0004016">
    <property type="term" value="F:adenylate cyclase activity"/>
    <property type="evidence" value="ECO:0007669"/>
    <property type="project" value="UniProtKB-ARBA"/>
</dbReference>
<dbReference type="Gene3D" id="3.30.70.1230">
    <property type="entry name" value="Nucleotide cyclase"/>
    <property type="match status" value="1"/>
</dbReference>
<dbReference type="AlphaFoldDB" id="A0A9Q3WIC5"/>
<dbReference type="Proteomes" id="UP000813672">
    <property type="component" value="Unassembled WGS sequence"/>
</dbReference>
<proteinExistence type="predicted"/>
<dbReference type="PANTHER" id="PTHR43081">
    <property type="entry name" value="ADENYLATE CYCLASE, TERMINAL-DIFFERENTIATION SPECIFIC-RELATED"/>
    <property type="match status" value="1"/>
</dbReference>
<sequence>MAAITPSPELGAIVRRWLRSYASGDNVTVTNLFSDDPALGYIGSSHGEIWRGDTLRRGMARYMQDIPSFAWDRDEFRGFECGELGWVEWFGERVSLDTGKEITFRSTFVLHLEQGVWRIVHVHNSNPVSNMEALGYESRGFEDLLEAALATPAEFTRTGLATIMFTDIADSSVLAETLGDTSWSVAVSRHLKQVEVIVTDHGGTLVKTLGDGTMSAFASASGALTAAAELQRTISASEDEPQLRIRVGLHTGDLVEQDGDMFGTVVNKAARVAALTAPGEICLSDATRIMVGGARRFRFSPPVEVALKGLDGRHVTHRLEWRE</sequence>
<dbReference type="GO" id="GO:0006171">
    <property type="term" value="P:cAMP biosynthetic process"/>
    <property type="evidence" value="ECO:0007669"/>
    <property type="project" value="TreeGrafter"/>
</dbReference>
<dbReference type="GO" id="GO:0035556">
    <property type="term" value="P:intracellular signal transduction"/>
    <property type="evidence" value="ECO:0007669"/>
    <property type="project" value="InterPro"/>
</dbReference>